<dbReference type="InterPro" id="IPR012967">
    <property type="entry name" value="COMT_dimerisation"/>
</dbReference>
<accession>A0A1E5VY31</accession>
<dbReference type="SUPFAM" id="SSF46785">
    <property type="entry name" value="Winged helix' DNA-binding domain"/>
    <property type="match status" value="1"/>
</dbReference>
<dbReference type="Pfam" id="PF08100">
    <property type="entry name" value="Dimerisation"/>
    <property type="match status" value="1"/>
</dbReference>
<name>A0A1E5VY31_9POAL</name>
<comment type="caution">
    <text evidence="2">The sequence shown here is derived from an EMBL/GenBank/DDBJ whole genome shotgun (WGS) entry which is preliminary data.</text>
</comment>
<dbReference type="InterPro" id="IPR036388">
    <property type="entry name" value="WH-like_DNA-bd_sf"/>
</dbReference>
<dbReference type="Proteomes" id="UP000095767">
    <property type="component" value="Unassembled WGS sequence"/>
</dbReference>
<evidence type="ECO:0000313" key="2">
    <source>
        <dbReference type="EMBL" id="OEL30027.1"/>
    </source>
</evidence>
<organism evidence="2 3">
    <name type="scientific">Dichanthelium oligosanthes</name>
    <dbReference type="NCBI Taxonomy" id="888268"/>
    <lineage>
        <taxon>Eukaryota</taxon>
        <taxon>Viridiplantae</taxon>
        <taxon>Streptophyta</taxon>
        <taxon>Embryophyta</taxon>
        <taxon>Tracheophyta</taxon>
        <taxon>Spermatophyta</taxon>
        <taxon>Magnoliopsida</taxon>
        <taxon>Liliopsida</taxon>
        <taxon>Poales</taxon>
        <taxon>Poaceae</taxon>
        <taxon>PACMAD clade</taxon>
        <taxon>Panicoideae</taxon>
        <taxon>Panicodae</taxon>
        <taxon>Paniceae</taxon>
        <taxon>Dichantheliinae</taxon>
        <taxon>Dichanthelium</taxon>
    </lineage>
</organism>
<protein>
    <recommendedName>
        <fullName evidence="1">O-methyltransferase dimerisation domain-containing protein</fullName>
    </recommendedName>
</protein>
<dbReference type="Gene3D" id="1.10.10.10">
    <property type="entry name" value="Winged helix-like DNA-binding domain superfamily/Winged helix DNA-binding domain"/>
    <property type="match status" value="1"/>
</dbReference>
<proteinExistence type="predicted"/>
<dbReference type="EMBL" id="LWDX02026409">
    <property type="protein sequence ID" value="OEL30027.1"/>
    <property type="molecule type" value="Genomic_DNA"/>
</dbReference>
<evidence type="ECO:0000259" key="1">
    <source>
        <dbReference type="Pfam" id="PF08100"/>
    </source>
</evidence>
<dbReference type="OrthoDB" id="689987at2759"/>
<dbReference type="GO" id="GO:0046983">
    <property type="term" value="F:protein dimerization activity"/>
    <property type="evidence" value="ECO:0007669"/>
    <property type="project" value="InterPro"/>
</dbReference>
<feature type="domain" description="O-methyltransferase dimerisation" evidence="1">
    <location>
        <begin position="15"/>
        <end position="73"/>
    </location>
</feature>
<keyword evidence="3" id="KW-1185">Reference proteome</keyword>
<reference evidence="2 3" key="1">
    <citation type="submission" date="2016-09" db="EMBL/GenBank/DDBJ databases">
        <title>The draft genome of Dichanthelium oligosanthes: A C3 panicoid grass species.</title>
        <authorList>
            <person name="Studer A.J."/>
            <person name="Schnable J.C."/>
            <person name="Brutnell T.P."/>
        </authorList>
    </citation>
    <scope>NUCLEOTIDE SEQUENCE [LARGE SCALE GENOMIC DNA]</scope>
    <source>
        <strain evidence="3">cv. Kellogg 1175</strain>
        <tissue evidence="2">Leaf</tissue>
    </source>
</reference>
<dbReference type="InterPro" id="IPR036390">
    <property type="entry name" value="WH_DNA-bd_sf"/>
</dbReference>
<sequence>MPTSEEVLEAQAQLWCHAFGYLKSIALQSAIELRIPTAIHCRGGASSLSELHAALPVPSSKRPCLSHLMKLLSVRPGLPVNVAGVPPRRRRTHADIEHTRVM</sequence>
<dbReference type="STRING" id="888268.A0A1E5VY31"/>
<evidence type="ECO:0000313" key="3">
    <source>
        <dbReference type="Proteomes" id="UP000095767"/>
    </source>
</evidence>
<gene>
    <name evidence="2" type="ORF">BAE44_0008954</name>
</gene>
<dbReference type="AlphaFoldDB" id="A0A1E5VY31"/>